<dbReference type="PROSITE" id="PS01187">
    <property type="entry name" value="EGF_CA"/>
    <property type="match status" value="1"/>
</dbReference>
<dbReference type="Proteomes" id="UP001222027">
    <property type="component" value="Unassembled WGS sequence"/>
</dbReference>
<evidence type="ECO:0000256" key="6">
    <source>
        <dbReference type="ARBA" id="ARBA00022692"/>
    </source>
</evidence>
<keyword evidence="5" id="KW-0808">Transferase</keyword>
<feature type="compositionally biased region" description="Low complexity" evidence="19">
    <location>
        <begin position="739"/>
        <end position="752"/>
    </location>
</feature>
<evidence type="ECO:0000256" key="9">
    <source>
        <dbReference type="ARBA" id="ARBA00022741"/>
    </source>
</evidence>
<keyword evidence="13 20" id="KW-0472">Membrane</keyword>
<dbReference type="PROSITE" id="PS00108">
    <property type="entry name" value="PROTEIN_KINASE_ST"/>
    <property type="match status" value="1"/>
</dbReference>
<evidence type="ECO:0000256" key="1">
    <source>
        <dbReference type="ARBA" id="ARBA00004479"/>
    </source>
</evidence>
<dbReference type="InterPro" id="IPR017441">
    <property type="entry name" value="Protein_kinase_ATP_BS"/>
</dbReference>
<dbReference type="Pfam" id="PF00069">
    <property type="entry name" value="Pkinase"/>
    <property type="match status" value="1"/>
</dbReference>
<feature type="binding site" evidence="18">
    <location>
        <position position="442"/>
    </location>
    <ligand>
        <name>ATP</name>
        <dbReference type="ChEBI" id="CHEBI:30616"/>
    </ligand>
</feature>
<dbReference type="GO" id="GO:0030247">
    <property type="term" value="F:polysaccharide binding"/>
    <property type="evidence" value="ECO:0007669"/>
    <property type="project" value="InterPro"/>
</dbReference>
<dbReference type="GO" id="GO:0007166">
    <property type="term" value="P:cell surface receptor signaling pathway"/>
    <property type="evidence" value="ECO:0007669"/>
    <property type="project" value="InterPro"/>
</dbReference>
<keyword evidence="7 21" id="KW-0732">Signal</keyword>
<dbReference type="AlphaFoldDB" id="A0AAV8QJ86"/>
<keyword evidence="4" id="KW-0597">Phosphoprotein</keyword>
<keyword evidence="15" id="KW-0325">Glycoprotein</keyword>
<keyword evidence="2" id="KW-0723">Serine/threonine-protein kinase</keyword>
<evidence type="ECO:0000313" key="24">
    <source>
        <dbReference type="EMBL" id="KAJ8511321.1"/>
    </source>
</evidence>
<dbReference type="SUPFAM" id="SSF57196">
    <property type="entry name" value="EGF/Laminin"/>
    <property type="match status" value="1"/>
</dbReference>
<dbReference type="GO" id="GO:0005886">
    <property type="term" value="C:plasma membrane"/>
    <property type="evidence" value="ECO:0007669"/>
    <property type="project" value="TreeGrafter"/>
</dbReference>
<dbReference type="SMART" id="SM00220">
    <property type="entry name" value="S_TKc"/>
    <property type="match status" value="1"/>
</dbReference>
<dbReference type="SUPFAM" id="SSF56112">
    <property type="entry name" value="Protein kinase-like (PK-like)"/>
    <property type="match status" value="1"/>
</dbReference>
<evidence type="ECO:0000256" key="13">
    <source>
        <dbReference type="ARBA" id="ARBA00023136"/>
    </source>
</evidence>
<dbReference type="Gene3D" id="2.10.25.10">
    <property type="entry name" value="Laminin"/>
    <property type="match status" value="1"/>
</dbReference>
<dbReference type="PANTHER" id="PTHR27005">
    <property type="entry name" value="WALL-ASSOCIATED RECEPTOR KINASE-LIKE 21"/>
    <property type="match status" value="1"/>
</dbReference>
<keyword evidence="9 18" id="KW-0547">Nucleotide-binding</keyword>
<dbReference type="FunFam" id="2.10.25.10:FF:000038">
    <property type="entry name" value="Fibrillin 2"/>
    <property type="match status" value="1"/>
</dbReference>
<keyword evidence="14" id="KW-1015">Disulfide bond</keyword>
<dbReference type="SMART" id="SM00181">
    <property type="entry name" value="EGF"/>
    <property type="match status" value="2"/>
</dbReference>
<keyword evidence="6 20" id="KW-0812">Transmembrane</keyword>
<proteinExistence type="predicted"/>
<dbReference type="FunFam" id="1.10.510.10:FF:000084">
    <property type="entry name" value="Wall-associated receptor kinase 2"/>
    <property type="match status" value="1"/>
</dbReference>
<protein>
    <recommendedName>
        <fullName evidence="26">Protein kinase domain-containing protein</fullName>
    </recommendedName>
</protein>
<keyword evidence="11 18" id="KW-0067">ATP-binding</keyword>
<evidence type="ECO:0000256" key="4">
    <source>
        <dbReference type="ARBA" id="ARBA00022553"/>
    </source>
</evidence>
<dbReference type="FunFam" id="3.30.200.20:FF:000043">
    <property type="entry name" value="Wall-associated receptor kinase 2"/>
    <property type="match status" value="1"/>
</dbReference>
<feature type="chain" id="PRO_5043529823" description="Protein kinase domain-containing protein" evidence="21">
    <location>
        <begin position="27"/>
        <end position="770"/>
    </location>
</feature>
<comment type="function">
    <text evidence="16">Serine/threonine-protein kinase that may function as a signaling receptor of extracellular matrix component. Binding to pectin may have significance in the control of cell expansion, morphogenesis and development.</text>
</comment>
<evidence type="ECO:0000256" key="3">
    <source>
        <dbReference type="ARBA" id="ARBA00022536"/>
    </source>
</evidence>
<dbReference type="Gene3D" id="3.30.200.20">
    <property type="entry name" value="Phosphorylase Kinase, domain 1"/>
    <property type="match status" value="1"/>
</dbReference>
<evidence type="ECO:0000256" key="11">
    <source>
        <dbReference type="ARBA" id="ARBA00022840"/>
    </source>
</evidence>
<evidence type="ECO:0000256" key="15">
    <source>
        <dbReference type="ARBA" id="ARBA00023180"/>
    </source>
</evidence>
<evidence type="ECO:0000256" key="21">
    <source>
        <dbReference type="SAM" id="SignalP"/>
    </source>
</evidence>
<dbReference type="InterPro" id="IPR000742">
    <property type="entry name" value="EGF"/>
</dbReference>
<sequence length="770" mass="84797">MTMIHKLPLLLLLLLLLLIIATAAMAFGQNCTRRCGSVDVPYPFGIEPGCYQDGFDLLCNVTESKLYTGNIEVIDIDVRNGQARVYMPISWDCNESYNNSKASIWMNLTGSPYTFSGTRNKFTAIGCNTIALFVGATYHSYSTGCVSICNDNTNFSSGSCSGAGCCQTSILPGLKFFNITFSSVTGHEDILWDNPCSFAFLVDGSWYSFRTADLNETDFYYRNDGHVPMVLDWSIGDVRCEEAPQNLTSYACRSNNSSCLNAANGSGYLCNCSRGYQGNPYVEGGCEDINECDYPEKYPCHGLCTNLPGNYSCACPKGTRGDPFLSACYNDSSSSKTIIVASVSVGGGSVLLLVAAVALWRILKERRIRKRKEKFYQQNLELLRKEQSSYSDAALIERMKIYELEELEKATNHFDKTRIIGGGGHGHVFKGILSDQRVVAVKRPNITNQVELAQFINEVFILSQTNHRNVVKFFGCCLQTQVPLLVFEFISGGTLSDHLLLLAGEGVSPLSFEDRLRIATEVAKALSYLHTEASITIFHRDIKSSNVLLDERNSAKLADFGASRSVSFEQTSIATAVQGTFGYLDPEYHQTGRLTEKSDVYSFGVILAELLTGKLAIPRRENNVVRHPVMDFLAALKENSLFKVLDPLVLQEGSREAVERIARLVEKCLKLSGNDRPSMREVEDELEAVRSNKTKADDTMASGKTSTRGIRTGQHSFGRQFPNDDGTDFSNTGIMSNLGGTTASSEAAGTSSTMQYSVEMELSLLGEMPR</sequence>
<dbReference type="InterPro" id="IPR018097">
    <property type="entry name" value="EGF_Ca-bd_CS"/>
</dbReference>
<evidence type="ECO:0008006" key="26">
    <source>
        <dbReference type="Google" id="ProtNLM"/>
    </source>
</evidence>
<dbReference type="PROSITE" id="PS50011">
    <property type="entry name" value="PROTEIN_KINASE_DOM"/>
    <property type="match status" value="1"/>
</dbReference>
<dbReference type="SMART" id="SM00179">
    <property type="entry name" value="EGF_CA"/>
    <property type="match status" value="1"/>
</dbReference>
<feature type="domain" description="EGF-like" evidence="23">
    <location>
        <begin position="288"/>
        <end position="325"/>
    </location>
</feature>
<dbReference type="CDD" id="cd00054">
    <property type="entry name" value="EGF_CA"/>
    <property type="match status" value="1"/>
</dbReference>
<dbReference type="PROSITE" id="PS50026">
    <property type="entry name" value="EGF_3"/>
    <property type="match status" value="1"/>
</dbReference>
<dbReference type="Pfam" id="PF13947">
    <property type="entry name" value="GUB_WAK_bind"/>
    <property type="match status" value="1"/>
</dbReference>
<keyword evidence="25" id="KW-1185">Reference proteome</keyword>
<comment type="subcellular location">
    <subcellularLocation>
        <location evidence="1">Membrane</location>
        <topology evidence="1">Single-pass type I membrane protein</topology>
    </subcellularLocation>
</comment>
<evidence type="ECO:0000256" key="17">
    <source>
        <dbReference type="PROSITE-ProRule" id="PRU00076"/>
    </source>
</evidence>
<evidence type="ECO:0000256" key="12">
    <source>
        <dbReference type="ARBA" id="ARBA00022989"/>
    </source>
</evidence>
<dbReference type="InterPro" id="IPR025287">
    <property type="entry name" value="WAK_GUB"/>
</dbReference>
<feature type="region of interest" description="Disordered" evidence="19">
    <location>
        <begin position="693"/>
        <end position="752"/>
    </location>
</feature>
<dbReference type="PROSITE" id="PS00107">
    <property type="entry name" value="PROTEIN_KINASE_ATP"/>
    <property type="match status" value="1"/>
</dbReference>
<evidence type="ECO:0000313" key="25">
    <source>
        <dbReference type="Proteomes" id="UP001222027"/>
    </source>
</evidence>
<dbReference type="Gene3D" id="1.10.510.10">
    <property type="entry name" value="Transferase(Phosphotransferase) domain 1"/>
    <property type="match status" value="1"/>
</dbReference>
<dbReference type="InterPro" id="IPR045274">
    <property type="entry name" value="WAK-like"/>
</dbReference>
<keyword evidence="12 20" id="KW-1133">Transmembrane helix</keyword>
<dbReference type="InterPro" id="IPR000719">
    <property type="entry name" value="Prot_kinase_dom"/>
</dbReference>
<evidence type="ECO:0000256" key="14">
    <source>
        <dbReference type="ARBA" id="ARBA00023157"/>
    </source>
</evidence>
<dbReference type="PROSITE" id="PS00010">
    <property type="entry name" value="ASX_HYDROXYL"/>
    <property type="match status" value="1"/>
</dbReference>
<name>A0AAV8QJ86_ENSVE</name>
<evidence type="ECO:0000256" key="20">
    <source>
        <dbReference type="SAM" id="Phobius"/>
    </source>
</evidence>
<evidence type="ECO:0000256" key="10">
    <source>
        <dbReference type="ARBA" id="ARBA00022777"/>
    </source>
</evidence>
<feature type="signal peptide" evidence="21">
    <location>
        <begin position="1"/>
        <end position="26"/>
    </location>
</feature>
<feature type="transmembrane region" description="Helical" evidence="20">
    <location>
        <begin position="338"/>
        <end position="363"/>
    </location>
</feature>
<dbReference type="GO" id="GO:0005509">
    <property type="term" value="F:calcium ion binding"/>
    <property type="evidence" value="ECO:0007669"/>
    <property type="project" value="InterPro"/>
</dbReference>
<comment type="caution">
    <text evidence="17">Lacks conserved residue(s) required for the propagation of feature annotation.</text>
</comment>
<evidence type="ECO:0000256" key="8">
    <source>
        <dbReference type="ARBA" id="ARBA00022737"/>
    </source>
</evidence>
<dbReference type="GO" id="GO:0004674">
    <property type="term" value="F:protein serine/threonine kinase activity"/>
    <property type="evidence" value="ECO:0007669"/>
    <property type="project" value="UniProtKB-KW"/>
</dbReference>
<accession>A0AAV8QJ86</accession>
<dbReference type="EMBL" id="JAQQAF010000001">
    <property type="protein sequence ID" value="KAJ8511321.1"/>
    <property type="molecule type" value="Genomic_DNA"/>
</dbReference>
<dbReference type="InterPro" id="IPR011009">
    <property type="entry name" value="Kinase-like_dom_sf"/>
</dbReference>
<evidence type="ECO:0000256" key="5">
    <source>
        <dbReference type="ARBA" id="ARBA00022679"/>
    </source>
</evidence>
<evidence type="ECO:0000256" key="7">
    <source>
        <dbReference type="ARBA" id="ARBA00022729"/>
    </source>
</evidence>
<reference evidence="24 25" key="1">
    <citation type="submission" date="2022-12" db="EMBL/GenBank/DDBJ databases">
        <title>Chromosome-scale assembly of the Ensete ventricosum genome.</title>
        <authorList>
            <person name="Dussert Y."/>
            <person name="Stocks J."/>
            <person name="Wendawek A."/>
            <person name="Woldeyes F."/>
            <person name="Nichols R.A."/>
            <person name="Borrell J.S."/>
        </authorList>
    </citation>
    <scope>NUCLEOTIDE SEQUENCE [LARGE SCALE GENOMIC DNA]</scope>
    <source>
        <strain evidence="25">cv. Maze</strain>
        <tissue evidence="24">Seeds</tissue>
    </source>
</reference>
<evidence type="ECO:0000256" key="2">
    <source>
        <dbReference type="ARBA" id="ARBA00022527"/>
    </source>
</evidence>
<feature type="domain" description="Protein kinase" evidence="22">
    <location>
        <begin position="414"/>
        <end position="689"/>
    </location>
</feature>
<keyword evidence="8" id="KW-0677">Repeat</keyword>
<organism evidence="24 25">
    <name type="scientific">Ensete ventricosum</name>
    <name type="common">Abyssinian banana</name>
    <name type="synonym">Musa ensete</name>
    <dbReference type="NCBI Taxonomy" id="4639"/>
    <lineage>
        <taxon>Eukaryota</taxon>
        <taxon>Viridiplantae</taxon>
        <taxon>Streptophyta</taxon>
        <taxon>Embryophyta</taxon>
        <taxon>Tracheophyta</taxon>
        <taxon>Spermatophyta</taxon>
        <taxon>Magnoliopsida</taxon>
        <taxon>Liliopsida</taxon>
        <taxon>Zingiberales</taxon>
        <taxon>Musaceae</taxon>
        <taxon>Ensete</taxon>
    </lineage>
</organism>
<evidence type="ECO:0000256" key="18">
    <source>
        <dbReference type="PROSITE-ProRule" id="PRU10141"/>
    </source>
</evidence>
<dbReference type="GO" id="GO:0005524">
    <property type="term" value="F:ATP binding"/>
    <property type="evidence" value="ECO:0007669"/>
    <property type="project" value="UniProtKB-UniRule"/>
</dbReference>
<comment type="caution">
    <text evidence="24">The sequence shown here is derived from an EMBL/GenBank/DDBJ whole genome shotgun (WGS) entry which is preliminary data.</text>
</comment>
<feature type="compositionally biased region" description="Polar residues" evidence="19">
    <location>
        <begin position="702"/>
        <end position="717"/>
    </location>
</feature>
<dbReference type="InterPro" id="IPR001881">
    <property type="entry name" value="EGF-like_Ca-bd_dom"/>
</dbReference>
<keyword evidence="10" id="KW-0418">Kinase</keyword>
<evidence type="ECO:0000256" key="19">
    <source>
        <dbReference type="SAM" id="MobiDB-lite"/>
    </source>
</evidence>
<evidence type="ECO:0000256" key="16">
    <source>
        <dbReference type="ARBA" id="ARBA00058961"/>
    </source>
</evidence>
<evidence type="ECO:0000259" key="23">
    <source>
        <dbReference type="PROSITE" id="PS50026"/>
    </source>
</evidence>
<evidence type="ECO:0000259" key="22">
    <source>
        <dbReference type="PROSITE" id="PS50011"/>
    </source>
</evidence>
<gene>
    <name evidence="24" type="ORF">OPV22_001755</name>
</gene>
<keyword evidence="3 17" id="KW-0245">EGF-like domain</keyword>
<dbReference type="InterPro" id="IPR008271">
    <property type="entry name" value="Ser/Thr_kinase_AS"/>
</dbReference>
<dbReference type="InterPro" id="IPR000152">
    <property type="entry name" value="EGF-type_Asp/Asn_hydroxyl_site"/>
</dbReference>
<dbReference type="PANTHER" id="PTHR27005:SF283">
    <property type="entry name" value="OS02G0633066 PROTEIN"/>
    <property type="match status" value="1"/>
</dbReference>